<proteinExistence type="inferred from homology"/>
<keyword evidence="9" id="KW-1185">Reference proteome</keyword>
<comment type="subcellular location">
    <subcellularLocation>
        <location evidence="1">Cell membrane</location>
        <topology evidence="1">Multi-pass membrane protein</topology>
    </subcellularLocation>
</comment>
<dbReference type="PANTHER" id="PTHR33452:SF1">
    <property type="entry name" value="INNER MEMBRANE PROTEIN YPHA-RELATED"/>
    <property type="match status" value="1"/>
</dbReference>
<evidence type="ECO:0000256" key="4">
    <source>
        <dbReference type="ARBA" id="ARBA00022692"/>
    </source>
</evidence>
<accession>A0ABS4DIT9</accession>
<dbReference type="EMBL" id="JAGJRS010000003">
    <property type="protein sequence ID" value="MBP1472961.1"/>
    <property type="molecule type" value="Genomic_DNA"/>
</dbReference>
<evidence type="ECO:0000256" key="7">
    <source>
        <dbReference type="SAM" id="Phobius"/>
    </source>
</evidence>
<reference evidence="8 9" key="1">
    <citation type="submission" date="2021-04" db="EMBL/GenBank/DDBJ databases">
        <authorList>
            <person name="Huq M.A."/>
        </authorList>
    </citation>
    <scope>NUCLEOTIDE SEQUENCE [LARGE SCALE GENOMIC DNA]</scope>
    <source>
        <strain evidence="8 9">MAH-13</strain>
    </source>
</reference>
<dbReference type="Pfam" id="PF07681">
    <property type="entry name" value="DoxX"/>
    <property type="match status" value="1"/>
</dbReference>
<keyword evidence="4 7" id="KW-0812">Transmembrane</keyword>
<evidence type="ECO:0000313" key="9">
    <source>
        <dbReference type="Proteomes" id="UP000823790"/>
    </source>
</evidence>
<sequence>MRYLRFDRVSNEVILLARILLVVLFVLFGWTKLTDFSGTVGYMASEGLPVPTLAAAVVVIMEFFVGLAIGLGFCTRPLALLLALYTLGTALIGHHYWTMEGAERMANMINFYKNLSIIGGLLLLCVTGPGRYSIDRR</sequence>
<feature type="transmembrane region" description="Helical" evidence="7">
    <location>
        <begin position="12"/>
        <end position="30"/>
    </location>
</feature>
<organism evidence="8 9">
    <name type="scientific">Frateuria flava</name>
    <dbReference type="NCBI Taxonomy" id="2821489"/>
    <lineage>
        <taxon>Bacteria</taxon>
        <taxon>Pseudomonadati</taxon>
        <taxon>Pseudomonadota</taxon>
        <taxon>Gammaproteobacteria</taxon>
        <taxon>Lysobacterales</taxon>
        <taxon>Rhodanobacteraceae</taxon>
        <taxon>Frateuria</taxon>
    </lineage>
</organism>
<dbReference type="RefSeq" id="WP_209614790.1">
    <property type="nucleotide sequence ID" value="NZ_JAGJRS010000003.1"/>
</dbReference>
<dbReference type="Proteomes" id="UP000823790">
    <property type="component" value="Unassembled WGS sequence"/>
</dbReference>
<dbReference type="PANTHER" id="PTHR33452">
    <property type="entry name" value="OXIDOREDUCTASE CATD-RELATED"/>
    <property type="match status" value="1"/>
</dbReference>
<protein>
    <submittedName>
        <fullName evidence="8">DoxX family protein</fullName>
    </submittedName>
</protein>
<feature type="transmembrane region" description="Helical" evidence="7">
    <location>
        <begin position="78"/>
        <end position="97"/>
    </location>
</feature>
<evidence type="ECO:0000256" key="2">
    <source>
        <dbReference type="ARBA" id="ARBA00006679"/>
    </source>
</evidence>
<keyword evidence="3" id="KW-1003">Cell membrane</keyword>
<evidence type="ECO:0000313" key="8">
    <source>
        <dbReference type="EMBL" id="MBP1472961.1"/>
    </source>
</evidence>
<dbReference type="InterPro" id="IPR032808">
    <property type="entry name" value="DoxX"/>
</dbReference>
<feature type="transmembrane region" description="Helical" evidence="7">
    <location>
        <begin position="50"/>
        <end position="71"/>
    </location>
</feature>
<evidence type="ECO:0000256" key="3">
    <source>
        <dbReference type="ARBA" id="ARBA00022475"/>
    </source>
</evidence>
<feature type="transmembrane region" description="Helical" evidence="7">
    <location>
        <begin position="117"/>
        <end position="134"/>
    </location>
</feature>
<evidence type="ECO:0000256" key="6">
    <source>
        <dbReference type="ARBA" id="ARBA00023136"/>
    </source>
</evidence>
<comment type="caution">
    <text evidence="8">The sequence shown here is derived from an EMBL/GenBank/DDBJ whole genome shotgun (WGS) entry which is preliminary data.</text>
</comment>
<gene>
    <name evidence="8" type="ORF">J7I44_01535</name>
</gene>
<comment type="similarity">
    <text evidence="2">Belongs to the DoxX family.</text>
</comment>
<dbReference type="InterPro" id="IPR051907">
    <property type="entry name" value="DoxX-like_oxidoreductase"/>
</dbReference>
<evidence type="ECO:0000256" key="5">
    <source>
        <dbReference type="ARBA" id="ARBA00022989"/>
    </source>
</evidence>
<keyword evidence="5 7" id="KW-1133">Transmembrane helix</keyword>
<keyword evidence="6 7" id="KW-0472">Membrane</keyword>
<evidence type="ECO:0000256" key="1">
    <source>
        <dbReference type="ARBA" id="ARBA00004651"/>
    </source>
</evidence>
<name>A0ABS4DIT9_9GAMM</name>